<feature type="signal peptide" evidence="1">
    <location>
        <begin position="1"/>
        <end position="20"/>
    </location>
</feature>
<dbReference type="RefSeq" id="WP_146861385.1">
    <property type="nucleotide sequence ID" value="NZ_BJTZ01000002.1"/>
</dbReference>
<name>A0A510UCY1_ALIFS</name>
<protein>
    <submittedName>
        <fullName evidence="2">Lipoprotein</fullName>
    </submittedName>
</protein>
<dbReference type="Proteomes" id="UP000321787">
    <property type="component" value="Unassembled WGS sequence"/>
</dbReference>
<dbReference type="PROSITE" id="PS51257">
    <property type="entry name" value="PROKAR_LIPOPROTEIN"/>
    <property type="match status" value="1"/>
</dbReference>
<comment type="caution">
    <text evidence="2">The sequence shown here is derived from an EMBL/GenBank/DDBJ whole genome shotgun (WGS) entry which is preliminary data.</text>
</comment>
<feature type="chain" id="PRO_5022216018" evidence="1">
    <location>
        <begin position="21"/>
        <end position="119"/>
    </location>
</feature>
<keyword evidence="2" id="KW-0449">Lipoprotein</keyword>
<dbReference type="Pfam" id="PF10973">
    <property type="entry name" value="DUF2799"/>
    <property type="match status" value="1"/>
</dbReference>
<dbReference type="EMBL" id="BJTZ01000002">
    <property type="protein sequence ID" value="GEK12427.1"/>
    <property type="molecule type" value="Genomic_DNA"/>
</dbReference>
<accession>A0A510UCY1</accession>
<organism evidence="2 3">
    <name type="scientific">Aliivibrio fischeri</name>
    <name type="common">Vibrio fischeri</name>
    <dbReference type="NCBI Taxonomy" id="668"/>
    <lineage>
        <taxon>Bacteria</taxon>
        <taxon>Pseudomonadati</taxon>
        <taxon>Pseudomonadota</taxon>
        <taxon>Gammaproteobacteria</taxon>
        <taxon>Vibrionales</taxon>
        <taxon>Vibrionaceae</taxon>
        <taxon>Aliivibrio</taxon>
    </lineage>
</organism>
<gene>
    <name evidence="2" type="ORF">AFI02nite_04630</name>
</gene>
<dbReference type="AlphaFoldDB" id="A0A510UCY1"/>
<keyword evidence="1" id="KW-0732">Signal</keyword>
<sequence length="119" mass="13507">MKAFITVLLSCLLFACSTTAPITSTQDSDWNQYGFERGSKGWNLETQEQLNNASDGQQIKVSNYQAYTSGYANGQMKYCQQDAYELGMKGEVYTGVCDSINKDFKYDYLRGYHSHTKDM</sequence>
<evidence type="ECO:0000313" key="2">
    <source>
        <dbReference type="EMBL" id="GEK12427.1"/>
    </source>
</evidence>
<dbReference type="InterPro" id="IPR021242">
    <property type="entry name" value="DUF2799"/>
</dbReference>
<evidence type="ECO:0000256" key="1">
    <source>
        <dbReference type="SAM" id="SignalP"/>
    </source>
</evidence>
<evidence type="ECO:0000313" key="3">
    <source>
        <dbReference type="Proteomes" id="UP000321787"/>
    </source>
</evidence>
<proteinExistence type="predicted"/>
<reference evidence="2 3" key="1">
    <citation type="submission" date="2019-07" db="EMBL/GenBank/DDBJ databases">
        <title>Whole genome shotgun sequence of Aliivibrio fischeri NBRC 101058.</title>
        <authorList>
            <person name="Hosoyama A."/>
            <person name="Uohara A."/>
            <person name="Ohji S."/>
            <person name="Ichikawa N."/>
        </authorList>
    </citation>
    <scope>NUCLEOTIDE SEQUENCE [LARGE SCALE GENOMIC DNA]</scope>
    <source>
        <strain evidence="2 3">NBRC 101058</strain>
    </source>
</reference>